<comment type="caution">
    <text evidence="2">The sequence shown here is derived from an EMBL/GenBank/DDBJ whole genome shotgun (WGS) entry which is preliminary data.</text>
</comment>
<organism evidence="2 3">
    <name type="scientific">Solanum commersonii</name>
    <name type="common">Commerson's wild potato</name>
    <name type="synonym">Commerson's nightshade</name>
    <dbReference type="NCBI Taxonomy" id="4109"/>
    <lineage>
        <taxon>Eukaryota</taxon>
        <taxon>Viridiplantae</taxon>
        <taxon>Streptophyta</taxon>
        <taxon>Embryophyta</taxon>
        <taxon>Tracheophyta</taxon>
        <taxon>Spermatophyta</taxon>
        <taxon>Magnoliopsida</taxon>
        <taxon>eudicotyledons</taxon>
        <taxon>Gunneridae</taxon>
        <taxon>Pentapetalae</taxon>
        <taxon>asterids</taxon>
        <taxon>lamiids</taxon>
        <taxon>Solanales</taxon>
        <taxon>Solanaceae</taxon>
        <taxon>Solanoideae</taxon>
        <taxon>Solaneae</taxon>
        <taxon>Solanum</taxon>
    </lineage>
</organism>
<name>A0A9J5YQF4_SOLCO</name>
<sequence>MTWLSLGTTEYRVSFFEVSSIRAYRAYLPKSKAKQEEEPLRNSEDSGDYDEKFPRAAQEAQDDLKEDGPPNGFHIGNLMLQSTWSMISQDINIESTTETTIRIALFNEFWSLRDKLITINDTITEVPLRSTGESHKHDKMAAYSYRWTNPSKFIVVMSVFGRKSALPGVTMIVSRMHSLFDFDIREW</sequence>
<accession>A0A9J5YQF4</accession>
<evidence type="ECO:0000313" key="2">
    <source>
        <dbReference type="EMBL" id="KAG5602149.1"/>
    </source>
</evidence>
<gene>
    <name evidence="2" type="ORF">H5410_033519</name>
</gene>
<protein>
    <submittedName>
        <fullName evidence="2">Uncharacterized protein</fullName>
    </submittedName>
</protein>
<reference evidence="2 3" key="1">
    <citation type="submission" date="2020-09" db="EMBL/GenBank/DDBJ databases">
        <title>De no assembly of potato wild relative species, Solanum commersonii.</title>
        <authorList>
            <person name="Cho K."/>
        </authorList>
    </citation>
    <scope>NUCLEOTIDE SEQUENCE [LARGE SCALE GENOMIC DNA]</scope>
    <source>
        <strain evidence="2">LZ3.2</strain>
        <tissue evidence="2">Leaf</tissue>
    </source>
</reference>
<evidence type="ECO:0000256" key="1">
    <source>
        <dbReference type="SAM" id="MobiDB-lite"/>
    </source>
</evidence>
<proteinExistence type="predicted"/>
<feature type="region of interest" description="Disordered" evidence="1">
    <location>
        <begin position="31"/>
        <end position="51"/>
    </location>
</feature>
<feature type="compositionally biased region" description="Basic and acidic residues" evidence="1">
    <location>
        <begin position="33"/>
        <end position="51"/>
    </location>
</feature>
<dbReference type="Proteomes" id="UP000824120">
    <property type="component" value="Chromosome 6"/>
</dbReference>
<dbReference type="AlphaFoldDB" id="A0A9J5YQF4"/>
<keyword evidence="3" id="KW-1185">Reference proteome</keyword>
<dbReference type="OrthoDB" id="378564at2759"/>
<evidence type="ECO:0000313" key="3">
    <source>
        <dbReference type="Proteomes" id="UP000824120"/>
    </source>
</evidence>
<dbReference type="EMBL" id="JACXVP010000006">
    <property type="protein sequence ID" value="KAG5602149.1"/>
    <property type="molecule type" value="Genomic_DNA"/>
</dbReference>